<sequence length="244" mass="28157">MKKHYPSSNMIVVHPLRNTEIVTRQPSRDEFDPQNESHKYLQSRKGLRVYQTAPDGRRTLLGRALSYLHTGRILSRDRYKVLLDEPKLDVWSTAATELINPEPSDPDWEPITHFDGHAENRWPYYPTATEKEKDSQLQGFTRNLPQVILGDYGRAFDTNTAKENPLCADMLPSMPESMTWRDKAILVFNERQLMLSEDPTYLGGRRPGPPFDWDTLPRDKVQQRPDPLRVGVQALDHGARVKPL</sequence>
<gene>
    <name evidence="1" type="ORF">B0H63DRAFT_564180</name>
</gene>
<proteinExistence type="predicted"/>
<evidence type="ECO:0000313" key="2">
    <source>
        <dbReference type="Proteomes" id="UP001285441"/>
    </source>
</evidence>
<comment type="caution">
    <text evidence="1">The sequence shown here is derived from an EMBL/GenBank/DDBJ whole genome shotgun (WGS) entry which is preliminary data.</text>
</comment>
<keyword evidence="2" id="KW-1185">Reference proteome</keyword>
<dbReference type="AlphaFoldDB" id="A0AAE0K5V7"/>
<dbReference type="EMBL" id="JAULSW010000009">
    <property type="protein sequence ID" value="KAK3369905.1"/>
    <property type="molecule type" value="Genomic_DNA"/>
</dbReference>
<protein>
    <submittedName>
        <fullName evidence="1">Uncharacterized protein</fullName>
    </submittedName>
</protein>
<organism evidence="1 2">
    <name type="scientific">Podospora didyma</name>
    <dbReference type="NCBI Taxonomy" id="330526"/>
    <lineage>
        <taxon>Eukaryota</taxon>
        <taxon>Fungi</taxon>
        <taxon>Dikarya</taxon>
        <taxon>Ascomycota</taxon>
        <taxon>Pezizomycotina</taxon>
        <taxon>Sordariomycetes</taxon>
        <taxon>Sordariomycetidae</taxon>
        <taxon>Sordariales</taxon>
        <taxon>Podosporaceae</taxon>
        <taxon>Podospora</taxon>
    </lineage>
</organism>
<name>A0AAE0K5V7_9PEZI</name>
<reference evidence="1" key="2">
    <citation type="submission" date="2023-06" db="EMBL/GenBank/DDBJ databases">
        <authorList>
            <consortium name="Lawrence Berkeley National Laboratory"/>
            <person name="Haridas S."/>
            <person name="Hensen N."/>
            <person name="Bonometti L."/>
            <person name="Westerberg I."/>
            <person name="Brannstrom I.O."/>
            <person name="Guillou S."/>
            <person name="Cros-Aarteil S."/>
            <person name="Calhoun S."/>
            <person name="Kuo A."/>
            <person name="Mondo S."/>
            <person name="Pangilinan J."/>
            <person name="Riley R."/>
            <person name="LaButti K."/>
            <person name="Andreopoulos B."/>
            <person name="Lipzen A."/>
            <person name="Chen C."/>
            <person name="Yanf M."/>
            <person name="Daum C."/>
            <person name="Ng V."/>
            <person name="Clum A."/>
            <person name="Steindorff A."/>
            <person name="Ohm R."/>
            <person name="Martin F."/>
            <person name="Silar P."/>
            <person name="Natvig D."/>
            <person name="Lalanne C."/>
            <person name="Gautier V."/>
            <person name="Ament-velasquez S.L."/>
            <person name="Kruys A."/>
            <person name="Hutchinson M.I."/>
            <person name="Powell A.J."/>
            <person name="Barry K."/>
            <person name="Miller A.N."/>
            <person name="Grigoriev I.V."/>
            <person name="Debuchy R."/>
            <person name="Gladieux P."/>
            <person name="Thoren M.H."/>
            <person name="Johannesson H."/>
        </authorList>
    </citation>
    <scope>NUCLEOTIDE SEQUENCE</scope>
    <source>
        <strain evidence="1">CBS 232.78</strain>
    </source>
</reference>
<reference evidence="1" key="1">
    <citation type="journal article" date="2023" name="Mol. Phylogenet. Evol.">
        <title>Genome-scale phylogeny and comparative genomics of the fungal order Sordariales.</title>
        <authorList>
            <person name="Hensen N."/>
            <person name="Bonometti L."/>
            <person name="Westerberg I."/>
            <person name="Brannstrom I.O."/>
            <person name="Guillou S."/>
            <person name="Cros-Aarteil S."/>
            <person name="Calhoun S."/>
            <person name="Haridas S."/>
            <person name="Kuo A."/>
            <person name="Mondo S."/>
            <person name="Pangilinan J."/>
            <person name="Riley R."/>
            <person name="LaButti K."/>
            <person name="Andreopoulos B."/>
            <person name="Lipzen A."/>
            <person name="Chen C."/>
            <person name="Yan M."/>
            <person name="Daum C."/>
            <person name="Ng V."/>
            <person name="Clum A."/>
            <person name="Steindorff A."/>
            <person name="Ohm R.A."/>
            <person name="Martin F."/>
            <person name="Silar P."/>
            <person name="Natvig D.O."/>
            <person name="Lalanne C."/>
            <person name="Gautier V."/>
            <person name="Ament-Velasquez S.L."/>
            <person name="Kruys A."/>
            <person name="Hutchinson M.I."/>
            <person name="Powell A.J."/>
            <person name="Barry K."/>
            <person name="Miller A.N."/>
            <person name="Grigoriev I.V."/>
            <person name="Debuchy R."/>
            <person name="Gladieux P."/>
            <person name="Hiltunen Thoren M."/>
            <person name="Johannesson H."/>
        </authorList>
    </citation>
    <scope>NUCLEOTIDE SEQUENCE</scope>
    <source>
        <strain evidence="1">CBS 232.78</strain>
    </source>
</reference>
<evidence type="ECO:0000313" key="1">
    <source>
        <dbReference type="EMBL" id="KAK3369905.1"/>
    </source>
</evidence>
<accession>A0AAE0K5V7</accession>
<dbReference type="Proteomes" id="UP001285441">
    <property type="component" value="Unassembled WGS sequence"/>
</dbReference>